<comment type="caution">
    <text evidence="2">The sequence shown here is derived from an EMBL/GenBank/DDBJ whole genome shotgun (WGS) entry which is preliminary data.</text>
</comment>
<protein>
    <submittedName>
        <fullName evidence="2">Putative lipoprotein</fullName>
    </submittedName>
</protein>
<proteinExistence type="predicted"/>
<gene>
    <name evidence="2" type="ORF">PPSIR1_36492</name>
</gene>
<evidence type="ECO:0000313" key="2">
    <source>
        <dbReference type="EMBL" id="EDM80267.1"/>
    </source>
</evidence>
<organism evidence="2 3">
    <name type="scientific">Plesiocystis pacifica SIR-1</name>
    <dbReference type="NCBI Taxonomy" id="391625"/>
    <lineage>
        <taxon>Bacteria</taxon>
        <taxon>Pseudomonadati</taxon>
        <taxon>Myxococcota</taxon>
        <taxon>Polyangia</taxon>
        <taxon>Nannocystales</taxon>
        <taxon>Nannocystaceae</taxon>
        <taxon>Plesiocystis</taxon>
    </lineage>
</organism>
<dbReference type="InterPro" id="IPR008979">
    <property type="entry name" value="Galactose-bd-like_sf"/>
</dbReference>
<feature type="compositionally biased region" description="Acidic residues" evidence="1">
    <location>
        <begin position="51"/>
        <end position="62"/>
    </location>
</feature>
<dbReference type="RefSeq" id="WP_006970602.1">
    <property type="nucleotide sequence ID" value="NZ_ABCS01000012.1"/>
</dbReference>
<dbReference type="STRING" id="391625.PPSIR1_36492"/>
<dbReference type="OrthoDB" id="5479026at2"/>
<evidence type="ECO:0000256" key="1">
    <source>
        <dbReference type="SAM" id="MobiDB-lite"/>
    </source>
</evidence>
<dbReference type="SUPFAM" id="SSF49785">
    <property type="entry name" value="Galactose-binding domain-like"/>
    <property type="match status" value="1"/>
</dbReference>
<accession>A6G1K3</accession>
<name>A6G1K3_9BACT</name>
<feature type="compositionally biased region" description="Acidic residues" evidence="1">
    <location>
        <begin position="29"/>
        <end position="39"/>
    </location>
</feature>
<feature type="region of interest" description="Disordered" evidence="1">
    <location>
        <begin position="12"/>
        <end position="66"/>
    </location>
</feature>
<reference evidence="2 3" key="1">
    <citation type="submission" date="2007-06" db="EMBL/GenBank/DDBJ databases">
        <authorList>
            <person name="Shimkets L."/>
            <person name="Ferriera S."/>
            <person name="Johnson J."/>
            <person name="Kravitz S."/>
            <person name="Beeson K."/>
            <person name="Sutton G."/>
            <person name="Rogers Y.-H."/>
            <person name="Friedman R."/>
            <person name="Frazier M."/>
            <person name="Venter J.C."/>
        </authorList>
    </citation>
    <scope>NUCLEOTIDE SEQUENCE [LARGE SCALE GENOMIC DNA]</scope>
    <source>
        <strain evidence="2 3">SIR-1</strain>
    </source>
</reference>
<keyword evidence="2" id="KW-0449">Lipoprotein</keyword>
<dbReference type="Proteomes" id="UP000005801">
    <property type="component" value="Unassembled WGS sequence"/>
</dbReference>
<keyword evidence="3" id="KW-1185">Reference proteome</keyword>
<evidence type="ECO:0000313" key="3">
    <source>
        <dbReference type="Proteomes" id="UP000005801"/>
    </source>
</evidence>
<dbReference type="AlphaFoldDB" id="A6G1K3"/>
<dbReference type="Gene3D" id="2.60.120.260">
    <property type="entry name" value="Galactose-binding domain-like"/>
    <property type="match status" value="1"/>
</dbReference>
<dbReference type="EMBL" id="ABCS01000012">
    <property type="protein sequence ID" value="EDM80267.1"/>
    <property type="molecule type" value="Genomic_DNA"/>
</dbReference>
<sequence length="633" mass="63491">MTLACLNFAACAQGGDPSADTLDPTFGDDGFDDEADESTTDPTQETGTDAGTEDTSDTEDTTVDAGGECGNGVVEAGEQCDGGDLGGATCESEGFGGGGLLCTADCTLDTSNCTLCGNGVVDEDEECDGEDLGESSTCADLNLGSADEPLGCTADCTYDFGQCSGCGDGIVTPPEECEPPGDLLEKAELNGETCMSLGFDDGLLDCTEGCTFNTDSCYICGDAVQQGQEECDGADFGDLSCGDYIAMSGDPYDSGSLSCGADCSVDTSNCSLCGDGVITGAEVCDPGDLGGETCQSQGLDGGLLGCNADCSGFDLSACTDCGDGVIEGDEQCDFNNLGGESCVSQGFPGGGDLQCTLECVLDTSQCADNFCGDGIVNGSDECDCGNQGVNCTAAQLGNQSCVGLGFDGGALACNSPNNCGYDTTGCYECGDGNVDPGEQCDGGNLDGESCTTQGFGGGGSLGCNSSCGFDTSGCVDVQNPFTQCVNTSVQISGAGPGAANPIIINVPDSGTVTDVDVSVDCLHTWPGDLVFTVSHGGQSAIIMDQPGAPASTYGCSTDNIDAVFDDEGSQTAEDTCNITAPGLGSPPNLTPNNPLSIFDGANMSGNWNLIIDDTFSAGDDGTLLQFCVTVTWN</sequence>
<dbReference type="eggNOG" id="COG4935">
    <property type="taxonomic scope" value="Bacteria"/>
</dbReference>